<accession>A0ACC0D140</accession>
<gene>
    <name evidence="1" type="ORF">F4821DRAFT_238267</name>
</gene>
<evidence type="ECO:0000313" key="1">
    <source>
        <dbReference type="EMBL" id="KAI6086443.1"/>
    </source>
</evidence>
<dbReference type="Proteomes" id="UP001497680">
    <property type="component" value="Unassembled WGS sequence"/>
</dbReference>
<comment type="caution">
    <text evidence="1">The sequence shown here is derived from an EMBL/GenBank/DDBJ whole genome shotgun (WGS) entry which is preliminary data.</text>
</comment>
<proteinExistence type="predicted"/>
<evidence type="ECO:0000313" key="2">
    <source>
        <dbReference type="Proteomes" id="UP001497680"/>
    </source>
</evidence>
<reference evidence="1 2" key="1">
    <citation type="journal article" date="2022" name="New Phytol.">
        <title>Ecological generalism drives hyperdiversity of secondary metabolite gene clusters in xylarialean endophytes.</title>
        <authorList>
            <person name="Franco M.E.E."/>
            <person name="Wisecaver J.H."/>
            <person name="Arnold A.E."/>
            <person name="Ju Y.M."/>
            <person name="Slot J.C."/>
            <person name="Ahrendt S."/>
            <person name="Moore L.P."/>
            <person name="Eastman K.E."/>
            <person name="Scott K."/>
            <person name="Konkel Z."/>
            <person name="Mondo S.J."/>
            <person name="Kuo A."/>
            <person name="Hayes R.D."/>
            <person name="Haridas S."/>
            <person name="Andreopoulos B."/>
            <person name="Riley R."/>
            <person name="LaButti K."/>
            <person name="Pangilinan J."/>
            <person name="Lipzen A."/>
            <person name="Amirebrahimi M."/>
            <person name="Yan J."/>
            <person name="Adam C."/>
            <person name="Keymanesh K."/>
            <person name="Ng V."/>
            <person name="Louie K."/>
            <person name="Northen T."/>
            <person name="Drula E."/>
            <person name="Henrissat B."/>
            <person name="Hsieh H.M."/>
            <person name="Youens-Clark K."/>
            <person name="Lutzoni F."/>
            <person name="Miadlikowska J."/>
            <person name="Eastwood D.C."/>
            <person name="Hamelin R.C."/>
            <person name="Grigoriev I.V."/>
            <person name="U'Ren J.M."/>
        </authorList>
    </citation>
    <scope>NUCLEOTIDE SEQUENCE [LARGE SCALE GENOMIC DNA]</scope>
    <source>
        <strain evidence="1 2">ER1909</strain>
    </source>
</reference>
<sequence>MAPTEKTDKADKATAFSDKETLVLALSWQCFKTQPDIDVDKLAALAGYSNPRSVQNLLSVIRKKIANLAPNSGANGGDAPTAPVGKKTKATPRKRKPASDGDDGGDAPTPPKRVRAKKAVLPKPVDDGEDDSEPDKKALKKDEGADEFAEV</sequence>
<protein>
    <submittedName>
        <fullName evidence="1">Uncharacterized protein</fullName>
    </submittedName>
</protein>
<name>A0ACC0D140_9PEZI</name>
<dbReference type="EMBL" id="MU394315">
    <property type="protein sequence ID" value="KAI6086443.1"/>
    <property type="molecule type" value="Genomic_DNA"/>
</dbReference>
<keyword evidence="2" id="KW-1185">Reference proteome</keyword>
<organism evidence="1 2">
    <name type="scientific">Hypoxylon rubiginosum</name>
    <dbReference type="NCBI Taxonomy" id="110542"/>
    <lineage>
        <taxon>Eukaryota</taxon>
        <taxon>Fungi</taxon>
        <taxon>Dikarya</taxon>
        <taxon>Ascomycota</taxon>
        <taxon>Pezizomycotina</taxon>
        <taxon>Sordariomycetes</taxon>
        <taxon>Xylariomycetidae</taxon>
        <taxon>Xylariales</taxon>
        <taxon>Hypoxylaceae</taxon>
        <taxon>Hypoxylon</taxon>
    </lineage>
</organism>